<evidence type="ECO:0000313" key="11">
    <source>
        <dbReference type="Proteomes" id="UP000829401"/>
    </source>
</evidence>
<accession>T0BPC6</accession>
<keyword evidence="3 9" id="KW-0479">Metal-binding</keyword>
<dbReference type="GO" id="GO:0004061">
    <property type="term" value="F:arylformamidase activity"/>
    <property type="evidence" value="ECO:0007669"/>
    <property type="project" value="UniProtKB-UniRule"/>
</dbReference>
<dbReference type="InterPro" id="IPR017484">
    <property type="entry name" value="Kynurenine_formamidase_bac"/>
</dbReference>
<dbReference type="GO" id="GO:0008270">
    <property type="term" value="F:zinc ion binding"/>
    <property type="evidence" value="ECO:0007669"/>
    <property type="project" value="UniProtKB-UniRule"/>
</dbReference>
<comment type="cofactor">
    <cofactor evidence="9">
        <name>Zn(2+)</name>
        <dbReference type="ChEBI" id="CHEBI:29105"/>
    </cofactor>
    <text evidence="9">Binds 2 zinc ions per subunit.</text>
</comment>
<dbReference type="GO" id="GO:0019441">
    <property type="term" value="P:L-tryptophan catabolic process to kynurenine"/>
    <property type="evidence" value="ECO:0007669"/>
    <property type="project" value="UniProtKB-UniRule"/>
</dbReference>
<evidence type="ECO:0000256" key="3">
    <source>
        <dbReference type="ARBA" id="ARBA00022723"/>
    </source>
</evidence>
<dbReference type="Proteomes" id="UP000829401">
    <property type="component" value="Chromosome"/>
</dbReference>
<reference evidence="11" key="1">
    <citation type="journal article" date="2022" name="G3 (Bethesda)">
        <title>Unveiling the complete genome sequence of Alicyclobacillus acidoterrestris DSM 3922T, a taint-producing strain.</title>
        <authorList>
            <person name="Leonardo I.C."/>
            <person name="Barreto Crespo M.T."/>
            <person name="Gaspar F.B."/>
        </authorList>
    </citation>
    <scope>NUCLEOTIDE SEQUENCE [LARGE SCALE GENOMIC DNA]</scope>
    <source>
        <strain evidence="11">DSM 3922</strain>
    </source>
</reference>
<evidence type="ECO:0000256" key="6">
    <source>
        <dbReference type="ARBA" id="ARBA00023079"/>
    </source>
</evidence>
<feature type="active site" description="Proton donor/acceptor" evidence="9">
    <location>
        <position position="58"/>
    </location>
</feature>
<feature type="binding site" evidence="9">
    <location>
        <position position="48"/>
    </location>
    <ligand>
        <name>Zn(2+)</name>
        <dbReference type="ChEBI" id="CHEBI:29105"/>
        <label>1</label>
    </ligand>
</feature>
<feature type="binding site" evidence="9">
    <location>
        <position position="54"/>
    </location>
    <ligand>
        <name>Zn(2+)</name>
        <dbReference type="ChEBI" id="CHEBI:29105"/>
        <label>2</label>
    </ligand>
</feature>
<dbReference type="eggNOG" id="COG1878">
    <property type="taxonomic scope" value="Bacteria"/>
</dbReference>
<evidence type="ECO:0000256" key="7">
    <source>
        <dbReference type="ARBA" id="ARBA00048496"/>
    </source>
</evidence>
<dbReference type="AlphaFoldDB" id="T0BPC6"/>
<comment type="similarity">
    <text evidence="9">Belongs to the Cyclase 1 superfamily. KynB family.</text>
</comment>
<dbReference type="NCBIfam" id="TIGR03035">
    <property type="entry name" value="trp_arylform"/>
    <property type="match status" value="1"/>
</dbReference>
<keyword evidence="4 9" id="KW-0378">Hydrolase</keyword>
<keyword evidence="11" id="KW-1185">Reference proteome</keyword>
<name>T0BPC6_ALIAG</name>
<dbReference type="GO" id="GO:0004328">
    <property type="term" value="F:formamidase activity"/>
    <property type="evidence" value="ECO:0007669"/>
    <property type="project" value="InterPro"/>
</dbReference>
<organism evidence="10 11">
    <name type="scientific">Alicyclobacillus acidoterrestris (strain ATCC 49025 / DSM 3922 / CIP 106132 / NCIMB 13137 / GD3B)</name>
    <dbReference type="NCBI Taxonomy" id="1356854"/>
    <lineage>
        <taxon>Bacteria</taxon>
        <taxon>Bacillati</taxon>
        <taxon>Bacillota</taxon>
        <taxon>Bacilli</taxon>
        <taxon>Bacillales</taxon>
        <taxon>Alicyclobacillaceae</taxon>
        <taxon>Alicyclobacillus</taxon>
    </lineage>
</organism>
<evidence type="ECO:0000256" key="8">
    <source>
        <dbReference type="ARBA" id="ARBA00060547"/>
    </source>
</evidence>
<dbReference type="PANTHER" id="PTHR31118:SF32">
    <property type="entry name" value="KYNURENINE FORMAMIDASE"/>
    <property type="match status" value="1"/>
</dbReference>
<dbReference type="HAMAP" id="MF_01969">
    <property type="entry name" value="KynB"/>
    <property type="match status" value="1"/>
</dbReference>
<evidence type="ECO:0000256" key="5">
    <source>
        <dbReference type="ARBA" id="ARBA00022833"/>
    </source>
</evidence>
<dbReference type="STRING" id="1356854.N007_14765"/>
<sequence>MTKWMDISQRLDSHVPTWPGDTPFSYRLTWTKQMSGSVNVGQFTMSTHTGTHIDAPFHFDENGKRVLELDVNLYVGPARVIHLSDVERGKAASIGVDEVAQIDLQGVTRLLIRTGAWADRRVFPEKIPEIHPDLAEYLAKCGVRLLGLDLPSVDPLDSKALPAHHALTRHHIHILEGLVLDDVPAGDYELVALPLPLADADGSPVRAILRPMGPCNGAIEACGDERGV</sequence>
<evidence type="ECO:0000256" key="1">
    <source>
        <dbReference type="ARBA" id="ARBA00002204"/>
    </source>
</evidence>
<protein>
    <recommendedName>
        <fullName evidence="9">Kynurenine formamidase</fullName>
        <shortName evidence="9">KFA</shortName>
        <shortName evidence="9">KFase</shortName>
        <ecNumber evidence="9">3.5.1.9</ecNumber>
    </recommendedName>
    <alternativeName>
        <fullName evidence="9">Arylformamidase</fullName>
    </alternativeName>
    <alternativeName>
        <fullName evidence="9">N-formylkynurenine formamidase</fullName>
        <shortName evidence="9">FKF</shortName>
    </alternativeName>
</protein>
<feature type="binding site" evidence="9">
    <location>
        <position position="54"/>
    </location>
    <ligand>
        <name>Zn(2+)</name>
        <dbReference type="ChEBI" id="CHEBI:29105"/>
        <label>1</label>
    </ligand>
</feature>
<comment type="subunit">
    <text evidence="2 9">Homodimer.</text>
</comment>
<dbReference type="InterPro" id="IPR037175">
    <property type="entry name" value="KFase_sf"/>
</dbReference>
<keyword evidence="6 9" id="KW-0823">Tryptophan catabolism</keyword>
<feature type="binding site" evidence="9">
    <location>
        <position position="164"/>
    </location>
    <ligand>
        <name>Zn(2+)</name>
        <dbReference type="ChEBI" id="CHEBI:29105"/>
        <label>2</label>
    </ligand>
</feature>
<evidence type="ECO:0000256" key="2">
    <source>
        <dbReference type="ARBA" id="ARBA00011738"/>
    </source>
</evidence>
<comment type="function">
    <text evidence="1 9">Catalyzes the hydrolysis of N-formyl-L-kynurenine to L-kynurenine, the second step in the kynurenine pathway of tryptophan degradation.</text>
</comment>
<comment type="catalytic activity">
    <reaction evidence="7 9">
        <text>N-formyl-L-kynurenine + H2O = L-kynurenine + formate + H(+)</text>
        <dbReference type="Rhea" id="RHEA:13009"/>
        <dbReference type="ChEBI" id="CHEBI:15377"/>
        <dbReference type="ChEBI" id="CHEBI:15378"/>
        <dbReference type="ChEBI" id="CHEBI:15740"/>
        <dbReference type="ChEBI" id="CHEBI:57959"/>
        <dbReference type="ChEBI" id="CHEBI:58629"/>
        <dbReference type="EC" id="3.5.1.9"/>
    </reaction>
</comment>
<gene>
    <name evidence="9 10" type="primary">kynB</name>
    <name evidence="10" type="ORF">K1I37_00585</name>
</gene>
<dbReference type="Gene3D" id="3.50.30.50">
    <property type="entry name" value="Putative cyclase"/>
    <property type="match status" value="1"/>
</dbReference>
<feature type="binding site" evidence="9">
    <location>
        <position position="18"/>
    </location>
    <ligand>
        <name>substrate</name>
    </ligand>
</feature>
<dbReference type="SUPFAM" id="SSF102198">
    <property type="entry name" value="Putative cyclase"/>
    <property type="match status" value="1"/>
</dbReference>
<evidence type="ECO:0000256" key="9">
    <source>
        <dbReference type="HAMAP-Rule" id="MF_01969"/>
    </source>
</evidence>
<keyword evidence="5 9" id="KW-0862">Zinc</keyword>
<dbReference type="Pfam" id="PF04199">
    <property type="entry name" value="Cyclase"/>
    <property type="match status" value="1"/>
</dbReference>
<evidence type="ECO:0000256" key="4">
    <source>
        <dbReference type="ARBA" id="ARBA00022801"/>
    </source>
</evidence>
<dbReference type="PANTHER" id="PTHR31118">
    <property type="entry name" value="CYCLASE-LIKE PROTEIN 2"/>
    <property type="match status" value="1"/>
</dbReference>
<accession>A0A9E6ZHK2</accession>
<feature type="binding site" evidence="9">
    <location>
        <position position="176"/>
    </location>
    <ligand>
        <name>Zn(2+)</name>
        <dbReference type="ChEBI" id="CHEBI:29105"/>
        <label>1</label>
    </ligand>
</feature>
<dbReference type="FunFam" id="3.50.30.50:FF:000001">
    <property type="entry name" value="Kynurenine formamidase"/>
    <property type="match status" value="1"/>
</dbReference>
<dbReference type="OrthoDB" id="9796085at2"/>
<evidence type="ECO:0000313" key="10">
    <source>
        <dbReference type="EMBL" id="UNO49098.1"/>
    </source>
</evidence>
<comment type="pathway">
    <text evidence="8 9">Amino-acid degradation; L-tryptophan degradation via kynurenine pathway; L-kynurenine from L-tryptophan: step 2/2.</text>
</comment>
<dbReference type="EMBL" id="CP080467">
    <property type="protein sequence ID" value="UNO49098.1"/>
    <property type="molecule type" value="Genomic_DNA"/>
</dbReference>
<feature type="binding site" evidence="9">
    <location>
        <position position="176"/>
    </location>
    <ligand>
        <name>Zn(2+)</name>
        <dbReference type="ChEBI" id="CHEBI:29105"/>
        <label>2</label>
    </ligand>
</feature>
<dbReference type="RefSeq" id="WP_021298096.1">
    <property type="nucleotide sequence ID" value="NZ_AURB01000172.1"/>
</dbReference>
<dbReference type="KEGG" id="aaco:K1I37_00585"/>
<feature type="binding site" evidence="9">
    <location>
        <position position="52"/>
    </location>
    <ligand>
        <name>Zn(2+)</name>
        <dbReference type="ChEBI" id="CHEBI:29105"/>
        <label>1</label>
    </ligand>
</feature>
<proteinExistence type="inferred from homology"/>
<dbReference type="EC" id="3.5.1.9" evidence="9"/>
<dbReference type="InterPro" id="IPR007325">
    <property type="entry name" value="KFase/CYL"/>
</dbReference>